<protein>
    <submittedName>
        <fullName evidence="3">DUF4426 domain-containing protein</fullName>
    </submittedName>
</protein>
<gene>
    <name evidence="3" type="ORF">CWE06_11020</name>
</gene>
<accession>A0A432VQC9</accession>
<proteinExistence type="predicted"/>
<evidence type="ECO:0000313" key="3">
    <source>
        <dbReference type="EMBL" id="RUO18380.1"/>
    </source>
</evidence>
<dbReference type="EMBL" id="PIPI01000009">
    <property type="protein sequence ID" value="RUO18380.1"/>
    <property type="molecule type" value="Genomic_DNA"/>
</dbReference>
<evidence type="ECO:0000259" key="2">
    <source>
        <dbReference type="Pfam" id="PF14467"/>
    </source>
</evidence>
<feature type="chain" id="PRO_5019241306" evidence="1">
    <location>
        <begin position="37"/>
        <end position="165"/>
    </location>
</feature>
<dbReference type="AlphaFoldDB" id="A0A432VQC9"/>
<keyword evidence="4" id="KW-1185">Reference proteome</keyword>
<dbReference type="Proteomes" id="UP000288212">
    <property type="component" value="Unassembled WGS sequence"/>
</dbReference>
<feature type="domain" description="DUF4426" evidence="2">
    <location>
        <begin position="48"/>
        <end position="165"/>
    </location>
</feature>
<name>A0A432VQC9_9GAMM</name>
<comment type="caution">
    <text evidence="3">The sequence shown here is derived from an EMBL/GenBank/DDBJ whole genome shotgun (WGS) entry which is preliminary data.</text>
</comment>
<feature type="signal peptide" evidence="1">
    <location>
        <begin position="1"/>
        <end position="36"/>
    </location>
</feature>
<dbReference type="RefSeq" id="WP_126794122.1">
    <property type="nucleotide sequence ID" value="NZ_PIPI01000009.1"/>
</dbReference>
<organism evidence="3 4">
    <name type="scientific">Aliidiomarina haloalkalitolerans</name>
    <dbReference type="NCBI Taxonomy" id="859059"/>
    <lineage>
        <taxon>Bacteria</taxon>
        <taxon>Pseudomonadati</taxon>
        <taxon>Pseudomonadota</taxon>
        <taxon>Gammaproteobacteria</taxon>
        <taxon>Alteromonadales</taxon>
        <taxon>Idiomarinaceae</taxon>
        <taxon>Aliidiomarina</taxon>
    </lineage>
</organism>
<dbReference type="Pfam" id="PF14467">
    <property type="entry name" value="DUF4426"/>
    <property type="match status" value="1"/>
</dbReference>
<evidence type="ECO:0000256" key="1">
    <source>
        <dbReference type="SAM" id="SignalP"/>
    </source>
</evidence>
<dbReference type="Gene3D" id="2.60.40.3340">
    <property type="entry name" value="Domain of unknown function DUF4426"/>
    <property type="match status" value="1"/>
</dbReference>
<reference evidence="3 4" key="1">
    <citation type="journal article" date="2011" name="Front. Microbiol.">
        <title>Genomic signatures of strain selection and enhancement in Bacillus atrophaeus var. globigii, a historical biowarfare simulant.</title>
        <authorList>
            <person name="Gibbons H.S."/>
            <person name="Broomall S.M."/>
            <person name="McNew L.A."/>
            <person name="Daligault H."/>
            <person name="Chapman C."/>
            <person name="Bruce D."/>
            <person name="Karavis M."/>
            <person name="Krepps M."/>
            <person name="McGregor P.A."/>
            <person name="Hong C."/>
            <person name="Park K.H."/>
            <person name="Akmal A."/>
            <person name="Feldman A."/>
            <person name="Lin J.S."/>
            <person name="Chang W.E."/>
            <person name="Higgs B.W."/>
            <person name="Demirev P."/>
            <person name="Lindquist J."/>
            <person name="Liem A."/>
            <person name="Fochler E."/>
            <person name="Read T.D."/>
            <person name="Tapia R."/>
            <person name="Johnson S."/>
            <person name="Bishop-Lilly K.A."/>
            <person name="Detter C."/>
            <person name="Han C."/>
            <person name="Sozhamannan S."/>
            <person name="Rosenzweig C.N."/>
            <person name="Skowronski E.W."/>
        </authorList>
    </citation>
    <scope>NUCLEOTIDE SEQUENCE [LARGE SCALE GENOMIC DNA]</scope>
    <source>
        <strain evidence="3 4">AK5</strain>
    </source>
</reference>
<dbReference type="OrthoDB" id="8563353at2"/>
<sequence>MMQYLRKVQSKACYVTPVLWMLALAMLALFSWSAAADQEQAQGGQYTTLGDWEVHYIAFPSTFLQPEIAARYNIRRSNARGLINISVLDTKQEGKPALRAQIQGYALNSVGQRQELQFRRFIEEPAIYFISEVRHSDDDRLRFFITIRHGNETQELRFQHTFYRD</sequence>
<evidence type="ECO:0000313" key="4">
    <source>
        <dbReference type="Proteomes" id="UP000288212"/>
    </source>
</evidence>
<dbReference type="InterPro" id="IPR025218">
    <property type="entry name" value="DUF4426"/>
</dbReference>
<keyword evidence="1" id="KW-0732">Signal</keyword>